<reference evidence="3 4" key="1">
    <citation type="submission" date="2024-09" db="EMBL/GenBank/DDBJ databases">
        <authorList>
            <person name="Sun Q."/>
            <person name="Mori K."/>
        </authorList>
    </citation>
    <scope>NUCLEOTIDE SEQUENCE [LARGE SCALE GENOMIC DNA]</scope>
    <source>
        <strain evidence="3 4">CCM 7224</strain>
    </source>
</reference>
<name>A0ABV6GQ66_9BACL</name>
<dbReference type="RefSeq" id="WP_382376887.1">
    <property type="nucleotide sequence ID" value="NZ_JBHLVN010000016.1"/>
</dbReference>
<accession>A0ABV6GQ66</accession>
<organism evidence="3 4">
    <name type="scientific">Geobacillus jurassicus</name>
    <dbReference type="NCBI Taxonomy" id="235932"/>
    <lineage>
        <taxon>Bacteria</taxon>
        <taxon>Bacillati</taxon>
        <taxon>Bacillota</taxon>
        <taxon>Bacilli</taxon>
        <taxon>Bacillales</taxon>
        <taxon>Anoxybacillaceae</taxon>
        <taxon>Geobacillus</taxon>
    </lineage>
</organism>
<feature type="non-terminal residue" evidence="3">
    <location>
        <position position="1"/>
    </location>
</feature>
<evidence type="ECO:0000313" key="3">
    <source>
        <dbReference type="EMBL" id="MFC0296632.1"/>
    </source>
</evidence>
<protein>
    <submittedName>
        <fullName evidence="3">Zinc ribbon domain-containing protein</fullName>
    </submittedName>
</protein>
<dbReference type="Proteomes" id="UP001589785">
    <property type="component" value="Unassembled WGS sequence"/>
</dbReference>
<dbReference type="EMBL" id="JBHLVN010000016">
    <property type="protein sequence ID" value="MFC0296632.1"/>
    <property type="molecule type" value="Genomic_DNA"/>
</dbReference>
<evidence type="ECO:0000313" key="4">
    <source>
        <dbReference type="Proteomes" id="UP001589785"/>
    </source>
</evidence>
<dbReference type="InterPro" id="IPR010095">
    <property type="entry name" value="Cas12f1-like_TNB"/>
</dbReference>
<comment type="caution">
    <text evidence="3">The sequence shown here is derived from an EMBL/GenBank/DDBJ whole genome shotgun (WGS) entry which is preliminary data.</text>
</comment>
<feature type="domain" description="Cas12f1-like TNB" evidence="2">
    <location>
        <begin position="1"/>
        <end position="55"/>
    </location>
</feature>
<evidence type="ECO:0000259" key="2">
    <source>
        <dbReference type="Pfam" id="PF07282"/>
    </source>
</evidence>
<gene>
    <name evidence="3" type="ORF">ACFFHQ_03965</name>
</gene>
<evidence type="ECO:0000256" key="1">
    <source>
        <dbReference type="ARBA" id="ARBA00023125"/>
    </source>
</evidence>
<proteinExistence type="predicted"/>
<keyword evidence="1" id="KW-0238">DNA-binding</keyword>
<keyword evidence="4" id="KW-1185">Reference proteome</keyword>
<dbReference type="Pfam" id="PF07282">
    <property type="entry name" value="Cas12f1-like_TNB"/>
    <property type="match status" value="1"/>
</dbReference>
<sequence length="64" mass="7027">KAEMAGIRVEWVNPTYTSQTCRCGHREKANRNGILFRCQKCGYTIHADLNGAINIAKAISGFAA</sequence>